<feature type="non-terminal residue" evidence="1">
    <location>
        <position position="144"/>
    </location>
</feature>
<gene>
    <name evidence="1" type="ORF">IWW38_005071</name>
</gene>
<accession>A0ACC1LXP1</accession>
<reference evidence="1" key="1">
    <citation type="submission" date="2022-07" db="EMBL/GenBank/DDBJ databases">
        <title>Phylogenomic reconstructions and comparative analyses of Kickxellomycotina fungi.</title>
        <authorList>
            <person name="Reynolds N.K."/>
            <person name="Stajich J.E."/>
            <person name="Barry K."/>
            <person name="Grigoriev I.V."/>
            <person name="Crous P."/>
            <person name="Smith M.E."/>
        </authorList>
    </citation>
    <scope>NUCLEOTIDE SEQUENCE</scope>
    <source>
        <strain evidence="1">CBS 190363</strain>
    </source>
</reference>
<name>A0ACC1LXP1_9FUNG</name>
<proteinExistence type="predicted"/>
<dbReference type="EMBL" id="JANBVB010002159">
    <property type="protein sequence ID" value="KAJ2887747.1"/>
    <property type="molecule type" value="Genomic_DNA"/>
</dbReference>
<organism evidence="1 2">
    <name type="scientific">Coemansia aciculifera</name>
    <dbReference type="NCBI Taxonomy" id="417176"/>
    <lineage>
        <taxon>Eukaryota</taxon>
        <taxon>Fungi</taxon>
        <taxon>Fungi incertae sedis</taxon>
        <taxon>Zoopagomycota</taxon>
        <taxon>Kickxellomycotina</taxon>
        <taxon>Kickxellomycetes</taxon>
        <taxon>Kickxellales</taxon>
        <taxon>Kickxellaceae</taxon>
        <taxon>Coemansia</taxon>
    </lineage>
</organism>
<evidence type="ECO:0000313" key="1">
    <source>
        <dbReference type="EMBL" id="KAJ2887747.1"/>
    </source>
</evidence>
<sequence>MTPYGSKPLLPAGDIARYSEIFDTCADAAFEGAPCLTPLAFARAIAPASAERTPGGPSLYADFFAIADSEARGVLLKADFIRFQALLRQNDAAAQLPFRAIAHDHAHADSVDARALAALTSADSAAANYLKDRPQASYAEFAQL</sequence>
<protein>
    <submittedName>
        <fullName evidence="1">Uncharacterized protein</fullName>
    </submittedName>
</protein>
<dbReference type="Proteomes" id="UP001139981">
    <property type="component" value="Unassembled WGS sequence"/>
</dbReference>
<evidence type="ECO:0000313" key="2">
    <source>
        <dbReference type="Proteomes" id="UP001139981"/>
    </source>
</evidence>
<keyword evidence="2" id="KW-1185">Reference proteome</keyword>
<comment type="caution">
    <text evidence="1">The sequence shown here is derived from an EMBL/GenBank/DDBJ whole genome shotgun (WGS) entry which is preliminary data.</text>
</comment>